<dbReference type="InterPro" id="IPR004183">
    <property type="entry name" value="Xdiol_dOase_suB"/>
</dbReference>
<dbReference type="GO" id="GO:0008270">
    <property type="term" value="F:zinc ion binding"/>
    <property type="evidence" value="ECO:0007669"/>
    <property type="project" value="InterPro"/>
</dbReference>
<dbReference type="Proteomes" id="UP001178507">
    <property type="component" value="Unassembled WGS sequence"/>
</dbReference>
<dbReference type="InterPro" id="IPR014436">
    <property type="entry name" value="Extradiol_dOase_DODA"/>
</dbReference>
<dbReference type="GO" id="GO:0008198">
    <property type="term" value="F:ferrous iron binding"/>
    <property type="evidence" value="ECO:0007669"/>
    <property type="project" value="InterPro"/>
</dbReference>
<comment type="cofactor">
    <cofactor evidence="1">
        <name>Zn(2+)</name>
        <dbReference type="ChEBI" id="CHEBI:29105"/>
    </cofactor>
</comment>
<keyword evidence="4" id="KW-0862">Zinc</keyword>
<keyword evidence="5" id="KW-0560">Oxidoreductase</keyword>
<evidence type="ECO:0000256" key="5">
    <source>
        <dbReference type="ARBA" id="ARBA00023002"/>
    </source>
</evidence>
<dbReference type="PANTHER" id="PTHR30096:SF0">
    <property type="entry name" value="4,5-DOPA DIOXYGENASE EXTRADIOL-LIKE PROTEIN"/>
    <property type="match status" value="1"/>
</dbReference>
<reference evidence="7" key="1">
    <citation type="submission" date="2023-08" db="EMBL/GenBank/DDBJ databases">
        <authorList>
            <person name="Chen Y."/>
            <person name="Shah S."/>
            <person name="Dougan E. K."/>
            <person name="Thang M."/>
            <person name="Chan C."/>
        </authorList>
    </citation>
    <scope>NUCLEOTIDE SEQUENCE</scope>
</reference>
<dbReference type="Gene3D" id="3.40.830.10">
    <property type="entry name" value="LigB-like"/>
    <property type="match status" value="1"/>
</dbReference>
<dbReference type="PANTHER" id="PTHR30096">
    <property type="entry name" value="4,5-DOPA DIOXYGENASE EXTRADIOL-LIKE PROTEIN"/>
    <property type="match status" value="1"/>
</dbReference>
<evidence type="ECO:0000256" key="1">
    <source>
        <dbReference type="ARBA" id="ARBA00001947"/>
    </source>
</evidence>
<evidence type="ECO:0000259" key="6">
    <source>
        <dbReference type="Pfam" id="PF02900"/>
    </source>
</evidence>
<dbReference type="PIRSF" id="PIRSF006157">
    <property type="entry name" value="Doxgns_DODA"/>
    <property type="match status" value="1"/>
</dbReference>
<dbReference type="EMBL" id="CAUJNA010002446">
    <property type="protein sequence ID" value="CAJ1392950.1"/>
    <property type="molecule type" value="Genomic_DNA"/>
</dbReference>
<dbReference type="Pfam" id="PF02900">
    <property type="entry name" value="LigB"/>
    <property type="match status" value="1"/>
</dbReference>
<proteinExistence type="inferred from homology"/>
<keyword evidence="8" id="KW-1185">Reference proteome</keyword>
<gene>
    <name evidence="7" type="ORF">EVOR1521_LOCUS17910</name>
</gene>
<evidence type="ECO:0000256" key="2">
    <source>
        <dbReference type="ARBA" id="ARBA00007581"/>
    </source>
</evidence>
<protein>
    <recommendedName>
        <fullName evidence="6">Extradiol ring-cleavage dioxygenase class III enzyme subunit B domain-containing protein</fullName>
    </recommendedName>
</protein>
<evidence type="ECO:0000313" key="7">
    <source>
        <dbReference type="EMBL" id="CAJ1392950.1"/>
    </source>
</evidence>
<comment type="similarity">
    <text evidence="2">Belongs to the DODA-type extradiol aromatic ring-opening dioxygenase family.</text>
</comment>
<evidence type="ECO:0000313" key="8">
    <source>
        <dbReference type="Proteomes" id="UP001178507"/>
    </source>
</evidence>
<organism evidence="7 8">
    <name type="scientific">Effrenium voratum</name>
    <dbReference type="NCBI Taxonomy" id="2562239"/>
    <lineage>
        <taxon>Eukaryota</taxon>
        <taxon>Sar</taxon>
        <taxon>Alveolata</taxon>
        <taxon>Dinophyceae</taxon>
        <taxon>Suessiales</taxon>
        <taxon>Symbiodiniaceae</taxon>
        <taxon>Effrenium</taxon>
    </lineage>
</organism>
<accession>A0AA36MZW8</accession>
<evidence type="ECO:0000256" key="4">
    <source>
        <dbReference type="ARBA" id="ARBA00022833"/>
    </source>
</evidence>
<dbReference type="CDD" id="cd07363">
    <property type="entry name" value="45_DOPA_Dioxygenase"/>
    <property type="match status" value="1"/>
</dbReference>
<comment type="caution">
    <text evidence="7">The sequence shown here is derived from an EMBL/GenBank/DDBJ whole genome shotgun (WGS) entry which is preliminary data.</text>
</comment>
<dbReference type="SUPFAM" id="SSF53213">
    <property type="entry name" value="LigB-like"/>
    <property type="match status" value="1"/>
</dbReference>
<feature type="domain" description="Extradiol ring-cleavage dioxygenase class III enzyme subunit B" evidence="6">
    <location>
        <begin position="89"/>
        <end position="311"/>
    </location>
</feature>
<sequence>MFDGCAGVYLQETRTSRVPELGARRRSPAAPTAPRQECFENAFQPIECVNDMPLQKLPTLFVSHGVGVLPLLAEKRLSRSLAQLPRRLQLDEHRVRCILVISAHWETKGELEVTLRRTHAQGLLYDYAGAPEEAYEVHHRYHPPGDAQVSGWVLDLLEAKGIAARHNSGRNLDHGVFVPLVLMSELRNVPVVQLSLPALSGQRGTEVAKHCLEVGRALAPLRSRGVLILGSGLSSNPVRPQRLERWTERLKHLCCQAPPSERYAGLRQWTSAIPHAREVHGREEHLLPLHVVVGAALDDPGEVLGDYREHERAMTHFKFG</sequence>
<keyword evidence="3" id="KW-0479">Metal-binding</keyword>
<dbReference type="GO" id="GO:0016702">
    <property type="term" value="F:oxidoreductase activity, acting on single donors with incorporation of molecular oxygen, incorporation of two atoms of oxygen"/>
    <property type="evidence" value="ECO:0007669"/>
    <property type="project" value="UniProtKB-ARBA"/>
</dbReference>
<name>A0AA36MZW8_9DINO</name>
<dbReference type="AlphaFoldDB" id="A0AA36MZW8"/>
<evidence type="ECO:0000256" key="3">
    <source>
        <dbReference type="ARBA" id="ARBA00022723"/>
    </source>
</evidence>